<comment type="function">
    <text evidence="4">Part of the endoplasmic reticulum membrane protein complex (EMC) that enables the energy-independent insertion into endoplasmic reticulum membranes of newly synthesized membrane proteins.</text>
</comment>
<evidence type="ECO:0000256" key="4">
    <source>
        <dbReference type="RuleBase" id="RU367091"/>
    </source>
</evidence>
<evidence type="ECO:0000256" key="1">
    <source>
        <dbReference type="ARBA" id="ARBA00022737"/>
    </source>
</evidence>
<keyword evidence="2 3" id="KW-0802">TPR repeat</keyword>
<comment type="similarity">
    <text evidence="4">Belongs to the EMC2 family.</text>
</comment>
<feature type="domain" description="EMC2 TPR-like" evidence="5">
    <location>
        <begin position="127"/>
        <end position="227"/>
    </location>
</feature>
<dbReference type="InterPro" id="IPR039856">
    <property type="entry name" value="EMC2-like"/>
</dbReference>
<comment type="subunit">
    <text evidence="4">Component of the ER membrane protein complex (EMC).</text>
</comment>
<reference evidence="6" key="1">
    <citation type="submission" date="2021-01" db="EMBL/GenBank/DDBJ databases">
        <authorList>
            <person name="Corre E."/>
            <person name="Pelletier E."/>
            <person name="Niang G."/>
            <person name="Scheremetjew M."/>
            <person name="Finn R."/>
            <person name="Kale V."/>
            <person name="Holt S."/>
            <person name="Cochrane G."/>
            <person name="Meng A."/>
            <person name="Brown T."/>
            <person name="Cohen L."/>
        </authorList>
    </citation>
    <scope>NUCLEOTIDE SEQUENCE</scope>
    <source>
        <strain evidence="6">CCMP443</strain>
    </source>
</reference>
<gene>
    <name evidence="6" type="ORF">HTEP1355_LOCUS19856</name>
</gene>
<keyword evidence="4" id="KW-0472">Membrane</keyword>
<dbReference type="InterPro" id="IPR011990">
    <property type="entry name" value="TPR-like_helical_dom_sf"/>
</dbReference>
<dbReference type="Gene3D" id="1.25.40.10">
    <property type="entry name" value="Tetratricopeptide repeat domain"/>
    <property type="match status" value="1"/>
</dbReference>
<keyword evidence="4" id="KW-0256">Endoplasmic reticulum</keyword>
<dbReference type="InterPro" id="IPR055217">
    <property type="entry name" value="TPR_EMC2"/>
</dbReference>
<sequence>MAAATLRQADVEELETKLNTHPEDSAIQRKLLACLRALKTRRPDLVARAGLPLLAGGGRGLGKSEVWDVREQVYLACLELHMWDHAEGQLDQLQAKFPKSVRVKGLQGMMSEAKGGASGVSKADATKHYEAALGVYKEVLEEDPANAFALKRKVCCMRGLGSPEALATAVGYLNEYLELYPTDVESWRELSEAYLEQGHVEAAKFALEECLMLSPVNYINHTMLADTLYTLGDHATARKYYAQSLELNNTPTNARAALGMVLCTTAINGKRGATQEEKTNNGALFEVGKTALVESYEHLPPNNAGKEVVKLARRWLKMA</sequence>
<feature type="repeat" description="TPR" evidence="3">
    <location>
        <begin position="184"/>
        <end position="217"/>
    </location>
</feature>
<dbReference type="SUPFAM" id="SSF48452">
    <property type="entry name" value="TPR-like"/>
    <property type="match status" value="1"/>
</dbReference>
<evidence type="ECO:0000256" key="3">
    <source>
        <dbReference type="PROSITE-ProRule" id="PRU00339"/>
    </source>
</evidence>
<dbReference type="EMBL" id="HBFN01034279">
    <property type="protein sequence ID" value="CAD8806177.1"/>
    <property type="molecule type" value="Transcribed_RNA"/>
</dbReference>
<dbReference type="InterPro" id="IPR019734">
    <property type="entry name" value="TPR_rpt"/>
</dbReference>
<accession>A0A7S0W6L3</accession>
<evidence type="ECO:0000256" key="2">
    <source>
        <dbReference type="ARBA" id="ARBA00022803"/>
    </source>
</evidence>
<comment type="subcellular location">
    <subcellularLocation>
        <location evidence="4">Endoplasmic reticulum membrane</location>
        <topology evidence="4">Peripheral membrane protein</topology>
        <orientation evidence="4">Cytoplasmic side</orientation>
    </subcellularLocation>
</comment>
<organism evidence="6">
    <name type="scientific">Hemiselmis tepida</name>
    <dbReference type="NCBI Taxonomy" id="464990"/>
    <lineage>
        <taxon>Eukaryota</taxon>
        <taxon>Cryptophyceae</taxon>
        <taxon>Cryptomonadales</taxon>
        <taxon>Hemiselmidaceae</taxon>
        <taxon>Hemiselmis</taxon>
    </lineage>
</organism>
<keyword evidence="1" id="KW-0677">Repeat</keyword>
<dbReference type="GO" id="GO:0072546">
    <property type="term" value="C:EMC complex"/>
    <property type="evidence" value="ECO:0007669"/>
    <property type="project" value="UniProtKB-UniRule"/>
</dbReference>
<dbReference type="Pfam" id="PF22890">
    <property type="entry name" value="TPR_EMC2"/>
    <property type="match status" value="1"/>
</dbReference>
<dbReference type="PROSITE" id="PS50005">
    <property type="entry name" value="TPR"/>
    <property type="match status" value="1"/>
</dbReference>
<protein>
    <recommendedName>
        <fullName evidence="4">ER membrane protein complex subunit 2</fullName>
    </recommendedName>
</protein>
<evidence type="ECO:0000313" key="6">
    <source>
        <dbReference type="EMBL" id="CAD8806177.1"/>
    </source>
</evidence>
<dbReference type="PANTHER" id="PTHR12760">
    <property type="entry name" value="TETRATRICOPEPTIDE REPEAT PROTEIN"/>
    <property type="match status" value="1"/>
</dbReference>
<dbReference type="AlphaFoldDB" id="A0A7S0W6L3"/>
<name>A0A7S0W6L3_9CRYP</name>
<proteinExistence type="inferred from homology"/>
<evidence type="ECO:0000259" key="5">
    <source>
        <dbReference type="Pfam" id="PF22890"/>
    </source>
</evidence>